<reference evidence="5 6" key="1">
    <citation type="journal article" date="2025" name="Int. J. Syst. Evol. Microbiol.">
        <title>Desulfovibrio falkowii sp. nov., Porphyromonas miyakawae sp. nov., Mediterraneibacter flintii sp. nov. and Owariibacterium komagatae gen. nov., sp. nov., isolated from human faeces.</title>
        <authorList>
            <person name="Hamaguchi T."/>
            <person name="Ohara M."/>
            <person name="Hisatomi A."/>
            <person name="Sekiguchi K."/>
            <person name="Takeda J.I."/>
            <person name="Ueyama J."/>
            <person name="Ito M."/>
            <person name="Nishiwaki H."/>
            <person name="Ogi T."/>
            <person name="Hirayama M."/>
            <person name="Ohkuma M."/>
            <person name="Sakamoto M."/>
            <person name="Ohno K."/>
        </authorList>
    </citation>
    <scope>NUCLEOTIDE SEQUENCE [LARGE SCALE GENOMIC DNA]</scope>
    <source>
        <strain evidence="5 6">13CB11C</strain>
    </source>
</reference>
<evidence type="ECO:0000313" key="6">
    <source>
        <dbReference type="Proteomes" id="UP001628220"/>
    </source>
</evidence>
<evidence type="ECO:0008006" key="7">
    <source>
        <dbReference type="Google" id="ProtNLM"/>
    </source>
</evidence>
<feature type="domain" description="Bacterial repeat" evidence="4">
    <location>
        <begin position="621"/>
        <end position="693"/>
    </location>
</feature>
<dbReference type="Pfam" id="PF12799">
    <property type="entry name" value="LRR_4"/>
    <property type="match status" value="2"/>
</dbReference>
<evidence type="ECO:0000313" key="5">
    <source>
        <dbReference type="EMBL" id="GAB1251769.1"/>
    </source>
</evidence>
<keyword evidence="6" id="KW-1185">Reference proteome</keyword>
<accession>A0ABQ0E209</accession>
<dbReference type="Pfam" id="PF18998">
    <property type="entry name" value="Flg_new_2"/>
    <property type="match status" value="1"/>
</dbReference>
<evidence type="ECO:0000259" key="4">
    <source>
        <dbReference type="Pfam" id="PF18998"/>
    </source>
</evidence>
<dbReference type="PANTHER" id="PTHR47566:SF1">
    <property type="entry name" value="PROTEIN NUD1"/>
    <property type="match status" value="1"/>
</dbReference>
<dbReference type="EMBL" id="BAAFSF010000001">
    <property type="protein sequence ID" value="GAB1251769.1"/>
    <property type="molecule type" value="Genomic_DNA"/>
</dbReference>
<organism evidence="5 6">
    <name type="scientific">Porphyromonas miyakawae</name>
    <dbReference type="NCBI Taxonomy" id="3137470"/>
    <lineage>
        <taxon>Bacteria</taxon>
        <taxon>Pseudomonadati</taxon>
        <taxon>Bacteroidota</taxon>
        <taxon>Bacteroidia</taxon>
        <taxon>Bacteroidales</taxon>
        <taxon>Porphyromonadaceae</taxon>
        <taxon>Porphyromonas</taxon>
    </lineage>
</organism>
<dbReference type="InterPro" id="IPR026444">
    <property type="entry name" value="Secre_tail"/>
</dbReference>
<dbReference type="NCBIfam" id="TIGR04183">
    <property type="entry name" value="Por_Secre_tail"/>
    <property type="match status" value="1"/>
</dbReference>
<gene>
    <name evidence="5" type="ORF">Tsumi_08730</name>
</gene>
<keyword evidence="1" id="KW-0433">Leucine-rich repeat</keyword>
<evidence type="ECO:0000256" key="1">
    <source>
        <dbReference type="ARBA" id="ARBA00022614"/>
    </source>
</evidence>
<dbReference type="InterPro" id="IPR044060">
    <property type="entry name" value="Bacterial_rp_domain"/>
</dbReference>
<dbReference type="InterPro" id="IPR025875">
    <property type="entry name" value="Leu-rich_rpt_4"/>
</dbReference>
<dbReference type="SUPFAM" id="SSF52058">
    <property type="entry name" value="L domain-like"/>
    <property type="match status" value="2"/>
</dbReference>
<evidence type="ECO:0000259" key="3">
    <source>
        <dbReference type="Pfam" id="PF18962"/>
    </source>
</evidence>
<dbReference type="InterPro" id="IPR052574">
    <property type="entry name" value="CDIRP"/>
</dbReference>
<proteinExistence type="predicted"/>
<protein>
    <recommendedName>
        <fullName evidence="7">Por secretion system C-terminal sorting domain-containing protein</fullName>
    </recommendedName>
</protein>
<dbReference type="PANTHER" id="PTHR47566">
    <property type="match status" value="1"/>
</dbReference>
<dbReference type="Pfam" id="PF18962">
    <property type="entry name" value="Por_Secre_tail"/>
    <property type="match status" value="1"/>
</dbReference>
<feature type="domain" description="Secretion system C-terminal sorting" evidence="3">
    <location>
        <begin position="706"/>
        <end position="767"/>
    </location>
</feature>
<dbReference type="Proteomes" id="UP001628220">
    <property type="component" value="Unassembled WGS sequence"/>
</dbReference>
<keyword evidence="2" id="KW-0677">Repeat</keyword>
<dbReference type="InterPro" id="IPR032675">
    <property type="entry name" value="LRR_dom_sf"/>
</dbReference>
<evidence type="ECO:0000256" key="2">
    <source>
        <dbReference type="ARBA" id="ARBA00022737"/>
    </source>
</evidence>
<name>A0ABQ0E209_9PORP</name>
<dbReference type="Gene3D" id="3.80.10.10">
    <property type="entry name" value="Ribonuclease Inhibitor"/>
    <property type="match status" value="2"/>
</dbReference>
<sequence length="774" mass="83243">MCALLVSVITLSGAANRSFRTEMEQWNPIGFPQASNDMTQSQAGAQTTNLTAGSAILPTVATAAPSGVLRGGSTNVISFTTAKKVGKKISLFMKYSGAAPTLSGATGTPKSGKTISYTLTSQTVTIRGDVTVLLCNDNQLTTLDVSKNTALTTLDCSKNQLTALDVSQNTALKWLSCSYNQLTTLDVSKNTALTRLDCRKNPLKALDVSKNTKLKYLFCSKNQLTALDVSKNTALTSLTCSYNQLTALDVSQNTALTALYCYNNQLTALDVSQNTALTVLTCFNNQIKGEEMTRLVNSLPDRTGKDAGSFTVVREPGLEGNICLKSDVAIAKGKTWNTLKYNSDTKKFVSYEGEELSPYIMSFTTAKAVGEVISLYMNYSGDTPTLSGATGTPKSGKYVTYTLTSQTVTITGDVTFLYCSDNQLKALDASKNTALTELYCSNNQLTTLDVSKNTALTTLDCSKNQLTTLDVSKNTALTSLDCSHNQLTALDVSKNTKLTYLICWSNQLTALDVPKNTALTALYCYNNLLTALDVSQNTALTELVCFSNQIKGEEMTRLVNSLPDRTGRAAGKIVVVQSDAESNRCLKSDVAIAKRKNWNTQKYKIDTQEYVDYEGEEPIPYAVTLTKEGEGTITATGAADLNAVSEGTELTIEATPADGYELKALTANGTDILATKKFVVTAATEVKATFTKKTAAEVVEAGTLRLYPNPASAYINMKGAKADALVRLYDANGALRYEARTDADGTLRINLSGYAEGTYLLRIGDATQCLLIQR</sequence>
<comment type="caution">
    <text evidence="5">The sequence shown here is derived from an EMBL/GenBank/DDBJ whole genome shotgun (WGS) entry which is preliminary data.</text>
</comment>